<gene>
    <name evidence="2" type="ORF">Cch01nite_16680</name>
</gene>
<accession>A0A919P3X1</accession>
<dbReference type="Gene3D" id="3.40.630.30">
    <property type="match status" value="1"/>
</dbReference>
<dbReference type="SUPFAM" id="SSF55729">
    <property type="entry name" value="Acyl-CoA N-acyltransferases (Nat)"/>
    <property type="match status" value="1"/>
</dbReference>
<dbReference type="Proteomes" id="UP000632740">
    <property type="component" value="Unassembled WGS sequence"/>
</dbReference>
<evidence type="ECO:0000259" key="1">
    <source>
        <dbReference type="PROSITE" id="PS51186"/>
    </source>
</evidence>
<name>A0A919P3X1_9CELL</name>
<dbReference type="InterPro" id="IPR016181">
    <property type="entry name" value="Acyl_CoA_acyltransferase"/>
</dbReference>
<comment type="caution">
    <text evidence="2">The sequence shown here is derived from an EMBL/GenBank/DDBJ whole genome shotgun (WGS) entry which is preliminary data.</text>
</comment>
<dbReference type="InterPro" id="IPR000182">
    <property type="entry name" value="GNAT_dom"/>
</dbReference>
<keyword evidence="3" id="KW-1185">Reference proteome</keyword>
<sequence length="149" mass="15871">MLDGLRATAEAWIPGLSFVARLDDQPVGHVLLTRCWIETSRRRVDALMLTPLSVVPEHQGQGIGTALVAHALAVATAGGWPLVVLEGSPHFYGRRGFAAAEPLGFPSPSPEHIPAGAYQVALLPDHEPWMTGTLVSSPPVAALNDLPRF</sequence>
<dbReference type="EMBL" id="BONK01000005">
    <property type="protein sequence ID" value="GIG20944.1"/>
    <property type="molecule type" value="Genomic_DNA"/>
</dbReference>
<evidence type="ECO:0000313" key="2">
    <source>
        <dbReference type="EMBL" id="GIG20944.1"/>
    </source>
</evidence>
<organism evidence="2 3">
    <name type="scientific">Cellulomonas chitinilytica</name>
    <dbReference type="NCBI Taxonomy" id="398759"/>
    <lineage>
        <taxon>Bacteria</taxon>
        <taxon>Bacillati</taxon>
        <taxon>Actinomycetota</taxon>
        <taxon>Actinomycetes</taxon>
        <taxon>Micrococcales</taxon>
        <taxon>Cellulomonadaceae</taxon>
        <taxon>Cellulomonas</taxon>
    </lineage>
</organism>
<dbReference type="AlphaFoldDB" id="A0A919P3X1"/>
<dbReference type="PROSITE" id="PS51186">
    <property type="entry name" value="GNAT"/>
    <property type="match status" value="1"/>
</dbReference>
<dbReference type="CDD" id="cd04301">
    <property type="entry name" value="NAT_SF"/>
    <property type="match status" value="1"/>
</dbReference>
<protein>
    <recommendedName>
        <fullName evidence="1">N-acetyltransferase domain-containing protein</fullName>
    </recommendedName>
</protein>
<evidence type="ECO:0000313" key="3">
    <source>
        <dbReference type="Proteomes" id="UP000632740"/>
    </source>
</evidence>
<feature type="domain" description="N-acetyltransferase" evidence="1">
    <location>
        <begin position="1"/>
        <end position="125"/>
    </location>
</feature>
<reference evidence="2" key="1">
    <citation type="submission" date="2021-01" db="EMBL/GenBank/DDBJ databases">
        <title>Whole genome shotgun sequence of Cellulomonas chitinilytica NBRC 110799.</title>
        <authorList>
            <person name="Komaki H."/>
            <person name="Tamura T."/>
        </authorList>
    </citation>
    <scope>NUCLEOTIDE SEQUENCE</scope>
    <source>
        <strain evidence="2">NBRC 110799</strain>
    </source>
</reference>
<proteinExistence type="predicted"/>
<dbReference type="GO" id="GO:0016747">
    <property type="term" value="F:acyltransferase activity, transferring groups other than amino-acyl groups"/>
    <property type="evidence" value="ECO:0007669"/>
    <property type="project" value="InterPro"/>
</dbReference>
<dbReference type="Pfam" id="PF13508">
    <property type="entry name" value="Acetyltransf_7"/>
    <property type="match status" value="1"/>
</dbReference>